<dbReference type="PANTHER" id="PTHR30588:SF0">
    <property type="entry name" value="BRANCHED-CHAIN AMINO ACID PERMEASE BRNQ"/>
    <property type="match status" value="1"/>
</dbReference>
<comment type="subcellular location">
    <subcellularLocation>
        <location evidence="1 9">Cell membrane</location>
        <topology evidence="1 9">Multi-pass membrane protein</topology>
    </subcellularLocation>
</comment>
<keyword evidence="11" id="KW-1185">Reference proteome</keyword>
<evidence type="ECO:0000256" key="7">
    <source>
        <dbReference type="ARBA" id="ARBA00022989"/>
    </source>
</evidence>
<gene>
    <name evidence="10" type="ORF">BXY41_12063</name>
</gene>
<evidence type="ECO:0000256" key="8">
    <source>
        <dbReference type="ARBA" id="ARBA00023136"/>
    </source>
</evidence>
<feature type="transmembrane region" description="Helical" evidence="9">
    <location>
        <begin position="341"/>
        <end position="363"/>
    </location>
</feature>
<keyword evidence="7 9" id="KW-1133">Transmembrane helix</keyword>
<keyword evidence="3 9" id="KW-0813">Transport</keyword>
<comment type="similarity">
    <text evidence="2 9">Belongs to the branched chain amino acid transporter family.</text>
</comment>
<accession>A0A2S6HDG1</accession>
<evidence type="ECO:0000256" key="4">
    <source>
        <dbReference type="ARBA" id="ARBA00022475"/>
    </source>
</evidence>
<evidence type="ECO:0000256" key="3">
    <source>
        <dbReference type="ARBA" id="ARBA00022448"/>
    </source>
</evidence>
<dbReference type="GO" id="GO:0015190">
    <property type="term" value="F:L-leucine transmembrane transporter activity"/>
    <property type="evidence" value="ECO:0007669"/>
    <property type="project" value="TreeGrafter"/>
</dbReference>
<dbReference type="GO" id="GO:0015188">
    <property type="term" value="F:L-isoleucine transmembrane transporter activity"/>
    <property type="evidence" value="ECO:0007669"/>
    <property type="project" value="TreeGrafter"/>
</dbReference>
<evidence type="ECO:0000256" key="6">
    <source>
        <dbReference type="ARBA" id="ARBA00022970"/>
    </source>
</evidence>
<feature type="transmembrane region" description="Helical" evidence="9">
    <location>
        <begin position="151"/>
        <end position="175"/>
    </location>
</feature>
<keyword evidence="5 9" id="KW-0812">Transmembrane</keyword>
<feature type="transmembrane region" description="Helical" evidence="9">
    <location>
        <begin position="9"/>
        <end position="28"/>
    </location>
</feature>
<dbReference type="NCBIfam" id="TIGR00796">
    <property type="entry name" value="livcs"/>
    <property type="match status" value="1"/>
</dbReference>
<name>A0A2S6HDG1_9FIRM</name>
<feature type="transmembrane region" description="Helical" evidence="9">
    <location>
        <begin position="370"/>
        <end position="389"/>
    </location>
</feature>
<evidence type="ECO:0000256" key="9">
    <source>
        <dbReference type="RuleBase" id="RU362122"/>
    </source>
</evidence>
<feature type="transmembrane region" description="Helical" evidence="9">
    <location>
        <begin position="79"/>
        <end position="101"/>
    </location>
</feature>
<feature type="transmembrane region" description="Helical" evidence="9">
    <location>
        <begin position="314"/>
        <end position="335"/>
    </location>
</feature>
<dbReference type="EMBL" id="PTJA01000020">
    <property type="protein sequence ID" value="PPK75529.1"/>
    <property type="molecule type" value="Genomic_DNA"/>
</dbReference>
<reference evidence="10 11" key="1">
    <citation type="submission" date="2018-02" db="EMBL/GenBank/DDBJ databases">
        <title>Genomic Encyclopedia of Archaeal and Bacterial Type Strains, Phase II (KMG-II): from individual species to whole genera.</title>
        <authorList>
            <person name="Goeker M."/>
        </authorList>
    </citation>
    <scope>NUCLEOTIDE SEQUENCE [LARGE SCALE GENOMIC DNA]</scope>
    <source>
        <strain evidence="10 11">DSM 3808</strain>
    </source>
</reference>
<evidence type="ECO:0000256" key="5">
    <source>
        <dbReference type="ARBA" id="ARBA00022692"/>
    </source>
</evidence>
<keyword evidence="6 9" id="KW-0029">Amino-acid transport</keyword>
<dbReference type="GO" id="GO:0005886">
    <property type="term" value="C:plasma membrane"/>
    <property type="evidence" value="ECO:0007669"/>
    <property type="project" value="UniProtKB-SubCell"/>
</dbReference>
<dbReference type="OrthoDB" id="9783920at2"/>
<protein>
    <recommendedName>
        <fullName evidence="9">Branched-chain amino acid transport system carrier protein</fullName>
    </recommendedName>
</protein>
<keyword evidence="4" id="KW-1003">Cell membrane</keyword>
<dbReference type="Pfam" id="PF05525">
    <property type="entry name" value="Branch_AA_trans"/>
    <property type="match status" value="1"/>
</dbReference>
<feature type="transmembrane region" description="Helical" evidence="9">
    <location>
        <begin position="195"/>
        <end position="214"/>
    </location>
</feature>
<evidence type="ECO:0000256" key="2">
    <source>
        <dbReference type="ARBA" id="ARBA00008540"/>
    </source>
</evidence>
<evidence type="ECO:0000256" key="1">
    <source>
        <dbReference type="ARBA" id="ARBA00004651"/>
    </source>
</evidence>
<evidence type="ECO:0000313" key="10">
    <source>
        <dbReference type="EMBL" id="PPK75529.1"/>
    </source>
</evidence>
<keyword evidence="8 9" id="KW-0472">Membrane</keyword>
<comment type="caution">
    <text evidence="10">The sequence shown here is derived from an EMBL/GenBank/DDBJ whole genome shotgun (WGS) entry which is preliminary data.</text>
</comment>
<evidence type="ECO:0000313" key="11">
    <source>
        <dbReference type="Proteomes" id="UP000237749"/>
    </source>
</evidence>
<dbReference type="GO" id="GO:0005304">
    <property type="term" value="F:L-valine transmembrane transporter activity"/>
    <property type="evidence" value="ECO:0007669"/>
    <property type="project" value="TreeGrafter"/>
</dbReference>
<feature type="transmembrane region" description="Helical" evidence="9">
    <location>
        <begin position="409"/>
        <end position="431"/>
    </location>
</feature>
<sequence length="438" mass="46582">MERLTKEKLVLAGLTVFSMFFGAGNLIFPPFLGASAGTVTWIAVAGFAVTAIGFPVLGVVAVAQSGGLDKLAGRVHPKFAFIFTLLIYLSIGPCLAIPRTASTSFEMAVVPFLKEGSSNTLMQFLYSVVFFTIAFVVALKPDKLTDRLGKILTPILLVLIAVIFAGCIIHPAGAYGTPSETYEKAPFIKGFLEGYMTMDTIAALNFGIIISLNIKAMGIKKEADVVHETIRAGFFAGGILLLVYSALSHVGAVTGGAFGLADNGAQTLNQAVQFLYGKAGLILLAAVFFIACLNTCIGLISCCSKYFCTIIPKVGYRTWAFIFAFVSLIISNAGLNKILEISVPVLSALYPVSIVLIILSFVFRDGERWRAVYVCAMGLTGIIGVLLSLETAGAEVLHAELIKLPFYSYGLGWICPAVVGIVIGVIIEAIMGSLKTHD</sequence>
<dbReference type="PANTHER" id="PTHR30588">
    <property type="entry name" value="BRANCHED-CHAIN AMINO ACID TRANSPORT SYSTEM 2 CARRIER PROTEIN"/>
    <property type="match status" value="1"/>
</dbReference>
<feature type="transmembrane region" description="Helical" evidence="9">
    <location>
        <begin position="40"/>
        <end position="63"/>
    </location>
</feature>
<proteinExistence type="inferred from homology"/>
<feature type="transmembrane region" description="Helical" evidence="9">
    <location>
        <begin position="281"/>
        <end position="302"/>
    </location>
</feature>
<dbReference type="GO" id="GO:0015818">
    <property type="term" value="P:isoleucine transport"/>
    <property type="evidence" value="ECO:0007669"/>
    <property type="project" value="TreeGrafter"/>
</dbReference>
<comment type="function">
    <text evidence="9">Component of the transport system for branched-chain amino acids.</text>
</comment>
<feature type="transmembrane region" description="Helical" evidence="9">
    <location>
        <begin position="121"/>
        <end position="139"/>
    </location>
</feature>
<dbReference type="GO" id="GO:0015820">
    <property type="term" value="P:L-leucine transport"/>
    <property type="evidence" value="ECO:0007669"/>
    <property type="project" value="TreeGrafter"/>
</dbReference>
<organism evidence="10 11">
    <name type="scientific">Lacrimispora xylanisolvens</name>
    <dbReference type="NCBI Taxonomy" id="384636"/>
    <lineage>
        <taxon>Bacteria</taxon>
        <taxon>Bacillati</taxon>
        <taxon>Bacillota</taxon>
        <taxon>Clostridia</taxon>
        <taxon>Lachnospirales</taxon>
        <taxon>Lachnospiraceae</taxon>
        <taxon>Lacrimispora</taxon>
    </lineage>
</organism>
<feature type="transmembrane region" description="Helical" evidence="9">
    <location>
        <begin position="234"/>
        <end position="261"/>
    </location>
</feature>
<dbReference type="Proteomes" id="UP000237749">
    <property type="component" value="Unassembled WGS sequence"/>
</dbReference>
<dbReference type="InterPro" id="IPR004685">
    <property type="entry name" value="Brnchd-chn_aa_trnsp_Livcs"/>
</dbReference>
<dbReference type="AlphaFoldDB" id="A0A2S6HDG1"/>